<protein>
    <submittedName>
        <fullName evidence="1">RHS repeat-associated core domain-containing protein</fullName>
    </submittedName>
</protein>
<reference evidence="1" key="1">
    <citation type="submission" date="2023-10" db="EMBL/GenBank/DDBJ databases">
        <title>Whole genome sequencing of actinobacterial strain Amycolatopsis sp. (BCA-696) identifies the underlying plant growth-promoting genes.</title>
        <authorList>
            <person name="Gandham P."/>
            <person name="Vadla N."/>
            <person name="Saji A."/>
            <person name="Srinivas V."/>
            <person name="Ruperao P."/>
            <person name="Selvanayagam S."/>
            <person name="Saxena R.K."/>
            <person name="Rathore A."/>
            <person name="Gopalakrishnan S."/>
            <person name="Thakur V."/>
        </authorList>
    </citation>
    <scope>NUCLEOTIDE SEQUENCE</scope>
    <source>
        <strain evidence="1">BCA-696</strain>
    </source>
</reference>
<dbReference type="Proteomes" id="UP001456344">
    <property type="component" value="Chromosome"/>
</dbReference>
<evidence type="ECO:0000313" key="2">
    <source>
        <dbReference type="Proteomes" id="UP001456344"/>
    </source>
</evidence>
<dbReference type="EMBL" id="CP150484">
    <property type="protein sequence ID" value="WYW16100.1"/>
    <property type="molecule type" value="Genomic_DNA"/>
</dbReference>
<organism evidence="1 2">
    <name type="scientific">Amycolatopsis coloradensis</name>
    <dbReference type="NCBI Taxonomy" id="76021"/>
    <lineage>
        <taxon>Bacteria</taxon>
        <taxon>Bacillati</taxon>
        <taxon>Actinomycetota</taxon>
        <taxon>Actinomycetes</taxon>
        <taxon>Pseudonocardiales</taxon>
        <taxon>Pseudonocardiaceae</taxon>
        <taxon>Amycolatopsis</taxon>
    </lineage>
</organism>
<proteinExistence type="predicted"/>
<name>A0ACD5BEE5_9PSEU</name>
<sequence>MDELGRETGYEYDEDCALVAVHRPGGSTVLLTHTDGEVRLSAGDVRRTVPAFDPATTLGDGDVLVRRTSSGVDSEWRFTGEGLPRSLRIVGHEVEFGYDDAGREVTRSVDGTVVLRRRFDAEDRLAEEHIAGIGPRVYGYRPDGRLAAVDDAIRPWQLTYDTAGRVSEARGPAGVERFTHDAAGAIVLGEGVYSGDERGRVIGDQSCAYEWDHLDRLRSVRTPEGALWTYHYDPLGRRFAKRRWLLDPEGEAELTHDVRFLWSGMNVVERMDYDPADESYRLLTWERYDDDRPVVQIERTGALEDAVFRAVITSPAGTPTELLDEHGTLVWQDSSSFWGVPLPGADIASMPLAFPGQQRDEETGPRYNVFRYYDPRTSRYLSQDPLGLVPPCGKSGPGNQQRPQRAASATAKEPAEASHRRRQDVEGGVREVQAETRPDPEGGQALLLVRRYQDREAERRQHPRGQQHQDARVDQRSQRPEEAARPGEVGLRLRNLRQELQQGHTRGLPLLAGQGERHLPASPRGQRVRRDRVPEARIDGDRPHHQAQRGDGAHAPVPAHQVTLPPLA</sequence>
<keyword evidence="2" id="KW-1185">Reference proteome</keyword>
<accession>A0ACD5BEE5</accession>
<gene>
    <name evidence="1" type="ORF">LCL61_11115</name>
</gene>
<evidence type="ECO:0000313" key="1">
    <source>
        <dbReference type="EMBL" id="WYW16100.1"/>
    </source>
</evidence>